<name>A0A0K2VIZ5_LEPSM</name>
<proteinExistence type="predicted"/>
<accession>A0A0K2VIZ5</accession>
<feature type="non-terminal residue" evidence="1">
    <location>
        <position position="1"/>
    </location>
</feature>
<sequence>IPVDQKDNYGIYEEPRQQRATLAQPWHSVPLSL</sequence>
<dbReference type="AlphaFoldDB" id="A0A0K2VIZ5"/>
<reference evidence="1" key="1">
    <citation type="submission" date="2014-05" db="EMBL/GenBank/DDBJ databases">
        <authorList>
            <person name="Chronopoulou M."/>
        </authorList>
    </citation>
    <scope>NUCLEOTIDE SEQUENCE</scope>
    <source>
        <tissue evidence="1">Whole organism</tissue>
    </source>
</reference>
<protein>
    <submittedName>
        <fullName evidence="1">Uncharacterized protein</fullName>
    </submittedName>
</protein>
<evidence type="ECO:0000313" key="1">
    <source>
        <dbReference type="EMBL" id="CDW50414.1"/>
    </source>
</evidence>
<dbReference type="EMBL" id="HACA01033053">
    <property type="protein sequence ID" value="CDW50414.1"/>
    <property type="molecule type" value="Transcribed_RNA"/>
</dbReference>
<organism evidence="1">
    <name type="scientific">Lepeophtheirus salmonis</name>
    <name type="common">Salmon louse</name>
    <name type="synonym">Caligus salmonis</name>
    <dbReference type="NCBI Taxonomy" id="72036"/>
    <lineage>
        <taxon>Eukaryota</taxon>
        <taxon>Metazoa</taxon>
        <taxon>Ecdysozoa</taxon>
        <taxon>Arthropoda</taxon>
        <taxon>Crustacea</taxon>
        <taxon>Multicrustacea</taxon>
        <taxon>Hexanauplia</taxon>
        <taxon>Copepoda</taxon>
        <taxon>Siphonostomatoida</taxon>
        <taxon>Caligidae</taxon>
        <taxon>Lepeophtheirus</taxon>
    </lineage>
</organism>